<sequence length="351" mass="38826">MASRRWRSSRTRGSTTSPTLWGMSVQEIPPSRRHLETEVLRARVEVYRSFNYRDEMEKEAELDLMGGSTAVVSIEYSPDAEFVAITTSLEGGRSGLQLFEKSLERLVKEWEFAATADAPVSEWMPPSPVVAWSPDGLRLAIARPDTGKVDVYGPKDGRSWTKGSEEIASLEAGLMFPSTAGALTYDIEVNPAKALAFHEDGSALYVAHDADVLNSTIPAEIRVYSTETWEQIEKHASFDFVDSFKSLKFRQVRSRLDESCLGITEFKYVEENVKHQLAMSVSKTGLPDFVAVFEVEPGPTLVPTVQPSATPSTAATHAPFHDDDTTSKNTAYGLEIRLCFVLVMVTFAVSL</sequence>
<name>K0SC92_THAOC</name>
<evidence type="ECO:0000256" key="1">
    <source>
        <dbReference type="SAM" id="MobiDB-lite"/>
    </source>
</evidence>
<comment type="caution">
    <text evidence="2">The sequence shown here is derived from an EMBL/GenBank/DDBJ whole genome shotgun (WGS) entry which is preliminary data.</text>
</comment>
<dbReference type="SUPFAM" id="SSF82171">
    <property type="entry name" value="DPP6 N-terminal domain-like"/>
    <property type="match status" value="1"/>
</dbReference>
<gene>
    <name evidence="2" type="ORF">THAOC_23824</name>
</gene>
<dbReference type="Proteomes" id="UP000266841">
    <property type="component" value="Unassembled WGS sequence"/>
</dbReference>
<dbReference type="EMBL" id="AGNL01031842">
    <property type="protein sequence ID" value="EJK56322.1"/>
    <property type="molecule type" value="Genomic_DNA"/>
</dbReference>
<accession>K0SC92</accession>
<proteinExistence type="predicted"/>
<dbReference type="InterPro" id="IPR015943">
    <property type="entry name" value="WD40/YVTN_repeat-like_dom_sf"/>
</dbReference>
<dbReference type="Gene3D" id="2.130.10.10">
    <property type="entry name" value="YVTN repeat-like/Quinoprotein amine dehydrogenase"/>
    <property type="match status" value="1"/>
</dbReference>
<evidence type="ECO:0000313" key="3">
    <source>
        <dbReference type="Proteomes" id="UP000266841"/>
    </source>
</evidence>
<feature type="region of interest" description="Disordered" evidence="1">
    <location>
        <begin position="1"/>
        <end position="22"/>
    </location>
</feature>
<reference evidence="2 3" key="1">
    <citation type="journal article" date="2012" name="Genome Biol.">
        <title>Genome and low-iron response of an oceanic diatom adapted to chronic iron limitation.</title>
        <authorList>
            <person name="Lommer M."/>
            <person name="Specht M."/>
            <person name="Roy A.S."/>
            <person name="Kraemer L."/>
            <person name="Andreson R."/>
            <person name="Gutowska M.A."/>
            <person name="Wolf J."/>
            <person name="Bergner S.V."/>
            <person name="Schilhabel M.B."/>
            <person name="Klostermeier U.C."/>
            <person name="Beiko R.G."/>
            <person name="Rosenstiel P."/>
            <person name="Hippler M."/>
            <person name="Laroche J."/>
        </authorList>
    </citation>
    <scope>NUCLEOTIDE SEQUENCE [LARGE SCALE GENOMIC DNA]</scope>
    <source>
        <strain evidence="2 3">CCMP1005</strain>
    </source>
</reference>
<feature type="compositionally biased region" description="Basic residues" evidence="1">
    <location>
        <begin position="1"/>
        <end position="10"/>
    </location>
</feature>
<protein>
    <submittedName>
        <fullName evidence="2">Uncharacterized protein</fullName>
    </submittedName>
</protein>
<dbReference type="AlphaFoldDB" id="K0SC92"/>
<organism evidence="2 3">
    <name type="scientific">Thalassiosira oceanica</name>
    <name type="common">Marine diatom</name>
    <dbReference type="NCBI Taxonomy" id="159749"/>
    <lineage>
        <taxon>Eukaryota</taxon>
        <taxon>Sar</taxon>
        <taxon>Stramenopiles</taxon>
        <taxon>Ochrophyta</taxon>
        <taxon>Bacillariophyta</taxon>
        <taxon>Coscinodiscophyceae</taxon>
        <taxon>Thalassiosirophycidae</taxon>
        <taxon>Thalassiosirales</taxon>
        <taxon>Thalassiosiraceae</taxon>
        <taxon>Thalassiosira</taxon>
    </lineage>
</organism>
<keyword evidence="3" id="KW-1185">Reference proteome</keyword>
<evidence type="ECO:0000313" key="2">
    <source>
        <dbReference type="EMBL" id="EJK56322.1"/>
    </source>
</evidence>